<dbReference type="InterPro" id="IPR036097">
    <property type="entry name" value="HisK_dim/P_sf"/>
</dbReference>
<evidence type="ECO:0000259" key="7">
    <source>
        <dbReference type="PROSITE" id="PS50110"/>
    </source>
</evidence>
<evidence type="ECO:0000256" key="4">
    <source>
        <dbReference type="PROSITE-ProRule" id="PRU00169"/>
    </source>
</evidence>
<dbReference type="CDD" id="cd00082">
    <property type="entry name" value="HisKA"/>
    <property type="match status" value="1"/>
</dbReference>
<comment type="catalytic activity">
    <reaction evidence="1">
        <text>ATP + protein L-histidine = ADP + protein N-phospho-L-histidine.</text>
        <dbReference type="EC" id="2.7.13.3"/>
    </reaction>
</comment>
<dbReference type="Pfam" id="PF08447">
    <property type="entry name" value="PAS_3"/>
    <property type="match status" value="1"/>
</dbReference>
<evidence type="ECO:0000256" key="2">
    <source>
        <dbReference type="ARBA" id="ARBA00012438"/>
    </source>
</evidence>
<dbReference type="Pfam" id="PF00072">
    <property type="entry name" value="Response_reg"/>
    <property type="match status" value="1"/>
</dbReference>
<feature type="domain" description="Response regulatory" evidence="7">
    <location>
        <begin position="586"/>
        <end position="702"/>
    </location>
</feature>
<dbReference type="InterPro" id="IPR003661">
    <property type="entry name" value="HisK_dim/P_dom"/>
</dbReference>
<keyword evidence="3 4" id="KW-0597">Phosphoprotein</keyword>
<evidence type="ECO:0000313" key="9">
    <source>
        <dbReference type="EMBL" id="MCW6508358.1"/>
    </source>
</evidence>
<dbReference type="SMART" id="SM00086">
    <property type="entry name" value="PAC"/>
    <property type="match status" value="2"/>
</dbReference>
<protein>
    <recommendedName>
        <fullName evidence="2">histidine kinase</fullName>
        <ecNumber evidence="2">2.7.13.3</ecNumber>
    </recommendedName>
</protein>
<evidence type="ECO:0000259" key="6">
    <source>
        <dbReference type="PROSITE" id="PS50109"/>
    </source>
</evidence>
<keyword evidence="10" id="KW-1185">Reference proteome</keyword>
<dbReference type="EC" id="2.7.13.3" evidence="2"/>
<dbReference type="SMART" id="SM00387">
    <property type="entry name" value="HATPase_c"/>
    <property type="match status" value="1"/>
</dbReference>
<dbReference type="Pfam" id="PF08448">
    <property type="entry name" value="PAS_4"/>
    <property type="match status" value="1"/>
</dbReference>
<dbReference type="EMBL" id="JAMOIM010000005">
    <property type="protein sequence ID" value="MCW6508358.1"/>
    <property type="molecule type" value="Genomic_DNA"/>
</dbReference>
<evidence type="ECO:0000259" key="8">
    <source>
        <dbReference type="PROSITE" id="PS50113"/>
    </source>
</evidence>
<keyword evidence="9" id="KW-0547">Nucleotide-binding</keyword>
<evidence type="ECO:0000313" key="10">
    <source>
        <dbReference type="Proteomes" id="UP001165667"/>
    </source>
</evidence>
<dbReference type="SMART" id="SM00388">
    <property type="entry name" value="HisKA"/>
    <property type="match status" value="1"/>
</dbReference>
<accession>A0AA42CI95</accession>
<dbReference type="InterPro" id="IPR036890">
    <property type="entry name" value="HATPase_C_sf"/>
</dbReference>
<dbReference type="PRINTS" id="PR00344">
    <property type="entry name" value="BCTRLSENSOR"/>
</dbReference>
<dbReference type="InterPro" id="IPR001789">
    <property type="entry name" value="Sig_transdc_resp-reg_receiver"/>
</dbReference>
<sequence>MGGGEVGELVRALDWGATSLGPIETWAQSLRTAVAMTLLSPVPIVLLWGEDGVMIYNDAYSGFAGGRHPRLLGSKVREGWSEVADFNDNVMKVGLAGGTLAYKDQELTLHRYGVPEQVWMNLDYSPVLDEAGHPAGVIAIVVETTERVLAERRLRESEAVARENIERVQLALSAGAIIGTWVWELPTNRFTVDEGFARNFGLDPALGRDGLSLEQVVATVHPDDKPGLIQAIKDVIKRGGSYAHQYRVRRANGHYHWIEANGRVDCAPDGTPLRFPGVLLDMDDTRAVEAERDRANAELRALAETLELRVAERTAELMAAEEALRQSQKMEAVGQLTGGLAHDFNNLLAGISGSLELLQTRMNQGRLTELDRYINAAQGAAKRAAALTHRLLAFSRRQTLDPKPTDVNRLVAGMEDLVRRTIGPEIALEVVGASGLWATLVDPSQLENAVLNLCINARDAMPDGGRITIETANKWLDHHAAKERDLEPGQYLSLCVSDTGMGMTPDVISKAFEPFFTTKPIGQGTGLGLSMIYGFVRQSGGQVRIYSEVGDGTTMCLYLPRHYGPAEGTAAIPDLSEVPRAEQGQTVLIVDDEPTVRMLVTEVLEDLGYTAIEAADGVAGLKVLQSDVRIDLLITDVGLPGGMNGRQMADAGRVVRPGLKVMFITGYAENAVIGNGHLEPGMAVLTKPFVMEAFASRIRDLIAGP</sequence>
<evidence type="ECO:0000256" key="5">
    <source>
        <dbReference type="SAM" id="Coils"/>
    </source>
</evidence>
<feature type="coiled-coil region" evidence="5">
    <location>
        <begin position="285"/>
        <end position="323"/>
    </location>
</feature>
<dbReference type="InterPro" id="IPR001610">
    <property type="entry name" value="PAC"/>
</dbReference>
<dbReference type="InterPro" id="IPR035965">
    <property type="entry name" value="PAS-like_dom_sf"/>
</dbReference>
<dbReference type="Gene3D" id="3.40.50.2300">
    <property type="match status" value="1"/>
</dbReference>
<keyword evidence="9" id="KW-0067">ATP-binding</keyword>
<dbReference type="InterPro" id="IPR005467">
    <property type="entry name" value="His_kinase_dom"/>
</dbReference>
<dbReference type="CDD" id="cd18161">
    <property type="entry name" value="REC_hyHK_blue-like"/>
    <property type="match status" value="1"/>
</dbReference>
<keyword evidence="5" id="KW-0175">Coiled coil</keyword>
<evidence type="ECO:0000256" key="1">
    <source>
        <dbReference type="ARBA" id="ARBA00000085"/>
    </source>
</evidence>
<dbReference type="InterPro" id="IPR000700">
    <property type="entry name" value="PAS-assoc_C"/>
</dbReference>
<dbReference type="Pfam" id="PF02518">
    <property type="entry name" value="HATPase_c"/>
    <property type="match status" value="1"/>
</dbReference>
<dbReference type="InterPro" id="IPR011006">
    <property type="entry name" value="CheY-like_superfamily"/>
</dbReference>
<dbReference type="PROSITE" id="PS50110">
    <property type="entry name" value="RESPONSE_REGULATORY"/>
    <property type="match status" value="1"/>
</dbReference>
<dbReference type="GO" id="GO:0005524">
    <property type="term" value="F:ATP binding"/>
    <property type="evidence" value="ECO:0007669"/>
    <property type="project" value="UniProtKB-KW"/>
</dbReference>
<comment type="caution">
    <text evidence="9">The sequence shown here is derived from an EMBL/GenBank/DDBJ whole genome shotgun (WGS) entry which is preliminary data.</text>
</comment>
<dbReference type="InterPro" id="IPR013656">
    <property type="entry name" value="PAS_4"/>
</dbReference>
<dbReference type="SUPFAM" id="SSF47384">
    <property type="entry name" value="Homodimeric domain of signal transducing histidine kinase"/>
    <property type="match status" value="1"/>
</dbReference>
<dbReference type="Gene3D" id="3.30.565.10">
    <property type="entry name" value="Histidine kinase-like ATPase, C-terminal domain"/>
    <property type="match status" value="1"/>
</dbReference>
<dbReference type="GO" id="GO:0000155">
    <property type="term" value="F:phosphorelay sensor kinase activity"/>
    <property type="evidence" value="ECO:0007669"/>
    <property type="project" value="InterPro"/>
</dbReference>
<dbReference type="SUPFAM" id="SSF55785">
    <property type="entry name" value="PYP-like sensor domain (PAS domain)"/>
    <property type="match status" value="2"/>
</dbReference>
<dbReference type="PROSITE" id="PS50109">
    <property type="entry name" value="HIS_KIN"/>
    <property type="match status" value="1"/>
</dbReference>
<feature type="modified residue" description="4-aspartylphosphate" evidence="4">
    <location>
        <position position="636"/>
    </location>
</feature>
<feature type="domain" description="Histidine kinase" evidence="6">
    <location>
        <begin position="339"/>
        <end position="563"/>
    </location>
</feature>
<dbReference type="Pfam" id="PF00512">
    <property type="entry name" value="HisKA"/>
    <property type="match status" value="1"/>
</dbReference>
<dbReference type="InterPro" id="IPR003594">
    <property type="entry name" value="HATPase_dom"/>
</dbReference>
<dbReference type="AlphaFoldDB" id="A0AA42CI95"/>
<dbReference type="Gene3D" id="3.30.450.20">
    <property type="entry name" value="PAS domain"/>
    <property type="match status" value="2"/>
</dbReference>
<proteinExistence type="predicted"/>
<evidence type="ECO:0000256" key="3">
    <source>
        <dbReference type="ARBA" id="ARBA00022553"/>
    </source>
</evidence>
<reference evidence="9" key="1">
    <citation type="submission" date="2022-05" db="EMBL/GenBank/DDBJ databases">
        <authorList>
            <person name="Pankratov T."/>
        </authorList>
    </citation>
    <scope>NUCLEOTIDE SEQUENCE</scope>
    <source>
        <strain evidence="9">BP6-180914</strain>
    </source>
</reference>
<dbReference type="InterPro" id="IPR004358">
    <property type="entry name" value="Sig_transdc_His_kin-like_C"/>
</dbReference>
<dbReference type="InterPro" id="IPR000014">
    <property type="entry name" value="PAS"/>
</dbReference>
<dbReference type="Gene3D" id="1.10.287.130">
    <property type="match status" value="1"/>
</dbReference>
<dbReference type="InterPro" id="IPR013655">
    <property type="entry name" value="PAS_fold_3"/>
</dbReference>
<dbReference type="SUPFAM" id="SSF52172">
    <property type="entry name" value="CheY-like"/>
    <property type="match status" value="1"/>
</dbReference>
<name>A0AA42CI95_9HYPH</name>
<dbReference type="CDD" id="cd16919">
    <property type="entry name" value="HATPase_CckA-like"/>
    <property type="match status" value="1"/>
</dbReference>
<organism evidence="9 10">
    <name type="scientific">Lichenifustis flavocetrariae</name>
    <dbReference type="NCBI Taxonomy" id="2949735"/>
    <lineage>
        <taxon>Bacteria</taxon>
        <taxon>Pseudomonadati</taxon>
        <taxon>Pseudomonadota</taxon>
        <taxon>Alphaproteobacteria</taxon>
        <taxon>Hyphomicrobiales</taxon>
        <taxon>Lichenihabitantaceae</taxon>
        <taxon>Lichenifustis</taxon>
    </lineage>
</organism>
<dbReference type="RefSeq" id="WP_282584828.1">
    <property type="nucleotide sequence ID" value="NZ_JAMOIM010000005.1"/>
</dbReference>
<dbReference type="CDD" id="cd00130">
    <property type="entry name" value="PAS"/>
    <property type="match status" value="1"/>
</dbReference>
<dbReference type="Proteomes" id="UP001165667">
    <property type="component" value="Unassembled WGS sequence"/>
</dbReference>
<gene>
    <name evidence="9" type="ORF">M8523_10020</name>
</gene>
<dbReference type="PANTHER" id="PTHR43065">
    <property type="entry name" value="SENSOR HISTIDINE KINASE"/>
    <property type="match status" value="1"/>
</dbReference>
<dbReference type="PANTHER" id="PTHR43065:SF42">
    <property type="entry name" value="TWO-COMPONENT SENSOR PPRA"/>
    <property type="match status" value="1"/>
</dbReference>
<feature type="domain" description="PAC" evidence="8">
    <location>
        <begin position="103"/>
        <end position="156"/>
    </location>
</feature>
<dbReference type="PROSITE" id="PS50113">
    <property type="entry name" value="PAC"/>
    <property type="match status" value="1"/>
</dbReference>
<dbReference type="SMART" id="SM00448">
    <property type="entry name" value="REC"/>
    <property type="match status" value="1"/>
</dbReference>
<dbReference type="SUPFAM" id="SSF55874">
    <property type="entry name" value="ATPase domain of HSP90 chaperone/DNA topoisomerase II/histidine kinase"/>
    <property type="match status" value="1"/>
</dbReference>